<dbReference type="STRING" id="554155.C5FT24"/>
<comment type="catalytic activity">
    <reaction evidence="6 7">
        <text>L-threonylcarbamoyladenylate + adenosine(37) in tRNA = N(6)-L-threonylcarbamoyladenosine(37) in tRNA + AMP + H(+)</text>
        <dbReference type="Rhea" id="RHEA:37059"/>
        <dbReference type="Rhea" id="RHEA-COMP:10162"/>
        <dbReference type="Rhea" id="RHEA-COMP:10163"/>
        <dbReference type="ChEBI" id="CHEBI:15378"/>
        <dbReference type="ChEBI" id="CHEBI:73682"/>
        <dbReference type="ChEBI" id="CHEBI:74411"/>
        <dbReference type="ChEBI" id="CHEBI:74418"/>
        <dbReference type="ChEBI" id="CHEBI:456215"/>
        <dbReference type="EC" id="2.3.1.234"/>
    </reaction>
</comment>
<sequence>MGMKEHSLYDDTSVAIVEKHGTRINDASSLQTPRPHTTLHFLANITADSREYRGIHPIVSLESHQANLSDLVDKALWYLPSASGLSHKEPDALRQYASRTIQLSPEGGKARDTVNKLKPDFISVTRGPGMRSNLSVGLELAKGLAVAWQVPMVGVHHMQAHLLTPRLADALDIPSVEENDSIRALKPDFPFISVLISGGHTFLAHSKSLTDHKTLASTVDVAIGDVLDKFARMALPRSYIDQSKTTMYGKQLEAYAFPNGYSDYADYEPPATRGQETKPIINAKYGWSLTLPYPDSKKMAFTFAGLFSAAQRQVDIMVNGKVEQRKKTKEEMDSLNLDFLPHDGRVEFCRDFMRVCFEHLASRIVLALENALSSVPNTARKEQIEPGPSVKTIVVSGGVAANQYLRHILRAFLDIRGFSDVDIVAPPLYLCTDNAAMIGWAGIEMFEAGWRTSRKSQAIRKWNLDSTAEDGGILGPDGWVRIIRSGKTSFPR</sequence>
<dbReference type="PROSITE" id="PS01016">
    <property type="entry name" value="GLYCOPROTEASE"/>
    <property type="match status" value="1"/>
</dbReference>
<evidence type="ECO:0000313" key="9">
    <source>
        <dbReference type="EMBL" id="EEQ33027.1"/>
    </source>
</evidence>
<dbReference type="EMBL" id="DS995705">
    <property type="protein sequence ID" value="EEQ33027.1"/>
    <property type="molecule type" value="Genomic_DNA"/>
</dbReference>
<keyword evidence="7" id="KW-0496">Mitochondrion</keyword>
<organism evidence="9 10">
    <name type="scientific">Arthroderma otae (strain ATCC MYA-4605 / CBS 113480)</name>
    <name type="common">Microsporum canis</name>
    <dbReference type="NCBI Taxonomy" id="554155"/>
    <lineage>
        <taxon>Eukaryota</taxon>
        <taxon>Fungi</taxon>
        <taxon>Dikarya</taxon>
        <taxon>Ascomycota</taxon>
        <taxon>Pezizomycotina</taxon>
        <taxon>Eurotiomycetes</taxon>
        <taxon>Eurotiomycetidae</taxon>
        <taxon>Onygenales</taxon>
        <taxon>Arthrodermataceae</taxon>
        <taxon>Microsporum</taxon>
    </lineage>
</organism>
<dbReference type="GO" id="GO:0046872">
    <property type="term" value="F:metal ion binding"/>
    <property type="evidence" value="ECO:0007669"/>
    <property type="project" value="UniProtKB-KW"/>
</dbReference>
<dbReference type="InterPro" id="IPR000905">
    <property type="entry name" value="Gcp-like_dom"/>
</dbReference>
<dbReference type="EC" id="2.3.1.234" evidence="1"/>
<feature type="domain" description="Gcp-like" evidence="8">
    <location>
        <begin position="118"/>
        <end position="440"/>
    </location>
</feature>
<dbReference type="GO" id="GO:0008233">
    <property type="term" value="F:peptidase activity"/>
    <property type="evidence" value="ECO:0007669"/>
    <property type="project" value="UniProtKB-KW"/>
</dbReference>
<evidence type="ECO:0000259" key="8">
    <source>
        <dbReference type="Pfam" id="PF00814"/>
    </source>
</evidence>
<comment type="subunit">
    <text evidence="7">Homodimer.</text>
</comment>
<evidence type="ECO:0000256" key="7">
    <source>
        <dbReference type="HAMAP-Rule" id="MF_03179"/>
    </source>
</evidence>
<dbReference type="eggNOG" id="KOG2707">
    <property type="taxonomic scope" value="Eukaryota"/>
</dbReference>
<evidence type="ECO:0000256" key="6">
    <source>
        <dbReference type="ARBA" id="ARBA00048117"/>
    </source>
</evidence>
<evidence type="ECO:0000313" key="10">
    <source>
        <dbReference type="Proteomes" id="UP000002035"/>
    </source>
</evidence>
<evidence type="ECO:0000256" key="2">
    <source>
        <dbReference type="ARBA" id="ARBA00022679"/>
    </source>
</evidence>
<keyword evidence="9" id="KW-0645">Protease</keyword>
<comment type="subcellular location">
    <subcellularLocation>
        <location evidence="7">Mitochondrion</location>
    </subcellularLocation>
</comment>
<dbReference type="RefSeq" id="XP_002845977.1">
    <property type="nucleotide sequence ID" value="XM_002845931.1"/>
</dbReference>
<keyword evidence="3 7" id="KW-0819">tRNA processing</keyword>
<proteinExistence type="inferred from homology"/>
<dbReference type="GO" id="GO:0061711">
    <property type="term" value="F:tRNA N(6)-L-threonylcarbamoyladenine synthase activity"/>
    <property type="evidence" value="ECO:0007669"/>
    <property type="project" value="UniProtKB-EC"/>
</dbReference>
<dbReference type="InterPro" id="IPR017861">
    <property type="entry name" value="KAE1/TsaD"/>
</dbReference>
<dbReference type="PRINTS" id="PR00789">
    <property type="entry name" value="OSIALOPTASE"/>
</dbReference>
<dbReference type="Proteomes" id="UP000002035">
    <property type="component" value="Unassembled WGS sequence"/>
</dbReference>
<evidence type="ECO:0000256" key="3">
    <source>
        <dbReference type="ARBA" id="ARBA00022694"/>
    </source>
</evidence>
<comment type="cofactor">
    <cofactor evidence="7">
        <name>a divalent metal cation</name>
        <dbReference type="ChEBI" id="CHEBI:60240"/>
    </cofactor>
    <text evidence="7">Binds 1 divalent metal cation per subunit.</text>
</comment>
<dbReference type="HAMAP" id="MF_01445">
    <property type="entry name" value="TsaD"/>
    <property type="match status" value="1"/>
</dbReference>
<dbReference type="OMA" id="NAAMIGC"/>
<dbReference type="Pfam" id="PF00814">
    <property type="entry name" value="TsaD"/>
    <property type="match status" value="1"/>
</dbReference>
<dbReference type="SUPFAM" id="SSF53067">
    <property type="entry name" value="Actin-like ATPase domain"/>
    <property type="match status" value="1"/>
</dbReference>
<dbReference type="OrthoDB" id="10259622at2759"/>
<dbReference type="VEuPathDB" id="FungiDB:MCYG_05846"/>
<dbReference type="InterPro" id="IPR017860">
    <property type="entry name" value="Peptidase_M22_CS"/>
</dbReference>
<keyword evidence="4 7" id="KW-0479">Metal-binding</keyword>
<keyword evidence="10" id="KW-1185">Reference proteome</keyword>
<dbReference type="PANTHER" id="PTHR11735:SF6">
    <property type="entry name" value="TRNA N6-ADENOSINE THREONYLCARBAMOYLTRANSFERASE, MITOCHONDRIAL"/>
    <property type="match status" value="1"/>
</dbReference>
<comment type="function">
    <text evidence="7">Required for the formation of a threonylcarbamoyl group on adenosine at position 37 (t(6)A37) in mitochondrial tRNAs that read codons beginning with adenine. Probably involved in the transfer of the threonylcarbamoyl moiety of threonylcarbamoyl-AMP (TC-AMP) to the N6 group of A37. Involved in mitochondrial genome maintenance.</text>
</comment>
<comment type="similarity">
    <text evidence="7">Belongs to the KAE1 / TsaD family.</text>
</comment>
<evidence type="ECO:0000256" key="4">
    <source>
        <dbReference type="ARBA" id="ARBA00022723"/>
    </source>
</evidence>
<reference evidence="10" key="1">
    <citation type="journal article" date="2012" name="MBio">
        <title>Comparative genome analysis of Trichophyton rubrum and related dermatophytes reveals candidate genes involved in infection.</title>
        <authorList>
            <person name="Martinez D.A."/>
            <person name="Oliver B.G."/>
            <person name="Graeser Y."/>
            <person name="Goldberg J.M."/>
            <person name="Li W."/>
            <person name="Martinez-Rossi N.M."/>
            <person name="Monod M."/>
            <person name="Shelest E."/>
            <person name="Barton R.C."/>
            <person name="Birch E."/>
            <person name="Brakhage A.A."/>
            <person name="Chen Z."/>
            <person name="Gurr S.J."/>
            <person name="Heiman D."/>
            <person name="Heitman J."/>
            <person name="Kosti I."/>
            <person name="Rossi A."/>
            <person name="Saif S."/>
            <person name="Samalova M."/>
            <person name="Saunders C.W."/>
            <person name="Shea T."/>
            <person name="Summerbell R.C."/>
            <person name="Xu J."/>
            <person name="Young S."/>
            <person name="Zeng Q."/>
            <person name="Birren B.W."/>
            <person name="Cuomo C.A."/>
            <person name="White T.C."/>
        </authorList>
    </citation>
    <scope>NUCLEOTIDE SEQUENCE [LARGE SCALE GENOMIC DNA]</scope>
    <source>
        <strain evidence="10">ATCC MYA-4605 / CBS 113480</strain>
    </source>
</reference>
<accession>C5FT24</accession>
<dbReference type="GO" id="GO:0006508">
    <property type="term" value="P:proteolysis"/>
    <property type="evidence" value="ECO:0007669"/>
    <property type="project" value="UniProtKB-KW"/>
</dbReference>
<evidence type="ECO:0000256" key="5">
    <source>
        <dbReference type="ARBA" id="ARBA00023315"/>
    </source>
</evidence>
<dbReference type="HOGENOM" id="CLU_023208_4_0_1"/>
<dbReference type="AlphaFoldDB" id="C5FT24"/>
<name>C5FT24_ARTOC</name>
<dbReference type="PANTHER" id="PTHR11735">
    <property type="entry name" value="TRNA N6-ADENOSINE THREONYLCARBAMOYLTRANSFERASE"/>
    <property type="match status" value="1"/>
</dbReference>
<protein>
    <recommendedName>
        <fullName evidence="1">N(6)-L-threonylcarbamoyladenine synthase</fullName>
        <ecNumber evidence="1">2.3.1.234</ecNumber>
    </recommendedName>
</protein>
<dbReference type="InterPro" id="IPR022450">
    <property type="entry name" value="TsaD"/>
</dbReference>
<evidence type="ECO:0000256" key="1">
    <source>
        <dbReference type="ARBA" id="ARBA00012156"/>
    </source>
</evidence>
<dbReference type="GO" id="GO:0005739">
    <property type="term" value="C:mitochondrion"/>
    <property type="evidence" value="ECO:0007669"/>
    <property type="project" value="UniProtKB-SubCell"/>
</dbReference>
<dbReference type="GeneID" id="9225952"/>
<dbReference type="GO" id="GO:0072670">
    <property type="term" value="P:mitochondrial tRNA threonylcarbamoyladenosine modification"/>
    <property type="evidence" value="ECO:0007669"/>
    <property type="project" value="TreeGrafter"/>
</dbReference>
<gene>
    <name evidence="9" type="ORF">MCYG_05846</name>
</gene>
<dbReference type="InterPro" id="IPR043129">
    <property type="entry name" value="ATPase_NBD"/>
</dbReference>
<keyword evidence="9" id="KW-0378">Hydrolase</keyword>
<keyword evidence="2 7" id="KW-0808">Transferase</keyword>
<keyword evidence="5 7" id="KW-0012">Acyltransferase</keyword>
<dbReference type="Gene3D" id="3.30.420.40">
    <property type="match status" value="2"/>
</dbReference>